<comment type="caution">
    <text evidence="2">The sequence shown here is derived from an EMBL/GenBank/DDBJ whole genome shotgun (WGS) entry which is preliminary data.</text>
</comment>
<name>A0AAV1Q7N4_SCOSC</name>
<dbReference type="AlphaFoldDB" id="A0AAV1Q7N4"/>
<feature type="non-terminal residue" evidence="2">
    <location>
        <position position="89"/>
    </location>
</feature>
<keyword evidence="3" id="KW-1185">Reference proteome</keyword>
<dbReference type="EMBL" id="CAWUFR010000585">
    <property type="protein sequence ID" value="CAK6979464.1"/>
    <property type="molecule type" value="Genomic_DNA"/>
</dbReference>
<feature type="compositionally biased region" description="Polar residues" evidence="1">
    <location>
        <begin position="1"/>
        <end position="29"/>
    </location>
</feature>
<organism evidence="2 3">
    <name type="scientific">Scomber scombrus</name>
    <name type="common">Atlantic mackerel</name>
    <name type="synonym">Scomber vernalis</name>
    <dbReference type="NCBI Taxonomy" id="13677"/>
    <lineage>
        <taxon>Eukaryota</taxon>
        <taxon>Metazoa</taxon>
        <taxon>Chordata</taxon>
        <taxon>Craniata</taxon>
        <taxon>Vertebrata</taxon>
        <taxon>Euteleostomi</taxon>
        <taxon>Actinopterygii</taxon>
        <taxon>Neopterygii</taxon>
        <taxon>Teleostei</taxon>
        <taxon>Neoteleostei</taxon>
        <taxon>Acanthomorphata</taxon>
        <taxon>Pelagiaria</taxon>
        <taxon>Scombriformes</taxon>
        <taxon>Scombridae</taxon>
        <taxon>Scomber</taxon>
    </lineage>
</organism>
<feature type="region of interest" description="Disordered" evidence="1">
    <location>
        <begin position="1"/>
        <end position="33"/>
    </location>
</feature>
<evidence type="ECO:0000256" key="1">
    <source>
        <dbReference type="SAM" id="MobiDB-lite"/>
    </source>
</evidence>
<dbReference type="Proteomes" id="UP001314229">
    <property type="component" value="Unassembled WGS sequence"/>
</dbReference>
<proteinExistence type="predicted"/>
<sequence>MAQVYSNHSEQQVDVGNIQQTANPTTPVQCETDPSPVNRVVVYGDVTYTTSSVRQIPPEELSHPVQCETDPSPVNRVVVYGDVTYTTST</sequence>
<reference evidence="2 3" key="1">
    <citation type="submission" date="2024-01" db="EMBL/GenBank/DDBJ databases">
        <authorList>
            <person name="Alioto T."/>
            <person name="Alioto T."/>
            <person name="Gomez Garrido J."/>
        </authorList>
    </citation>
    <scope>NUCLEOTIDE SEQUENCE [LARGE SCALE GENOMIC DNA]</scope>
</reference>
<accession>A0AAV1Q7N4</accession>
<evidence type="ECO:0000313" key="2">
    <source>
        <dbReference type="EMBL" id="CAK6979464.1"/>
    </source>
</evidence>
<protein>
    <submittedName>
        <fullName evidence="2">E3 ubiquitin-protein ligase CHFR-like</fullName>
    </submittedName>
</protein>
<evidence type="ECO:0000313" key="3">
    <source>
        <dbReference type="Proteomes" id="UP001314229"/>
    </source>
</evidence>
<gene>
    <name evidence="2" type="ORF">FSCOSCO3_A007081</name>
</gene>